<dbReference type="EMBL" id="JH993067">
    <property type="protein sequence ID" value="EKX36835.1"/>
    <property type="molecule type" value="Genomic_DNA"/>
</dbReference>
<feature type="compositionally biased region" description="Acidic residues" evidence="1">
    <location>
        <begin position="127"/>
        <end position="142"/>
    </location>
</feature>
<feature type="compositionally biased region" description="Acidic residues" evidence="1">
    <location>
        <begin position="183"/>
        <end position="212"/>
    </location>
</feature>
<feature type="region of interest" description="Disordered" evidence="1">
    <location>
        <begin position="1"/>
        <end position="278"/>
    </location>
</feature>
<feature type="compositionally biased region" description="Basic and acidic residues" evidence="1">
    <location>
        <begin position="71"/>
        <end position="100"/>
    </location>
</feature>
<proteinExistence type="predicted"/>
<dbReference type="PaxDb" id="55529-EKX36835"/>
<dbReference type="GeneID" id="17293568"/>
<protein>
    <recommendedName>
        <fullName evidence="5">RAD51 interacting motif domain-containing protein</fullName>
    </recommendedName>
</protein>
<reference evidence="4" key="2">
    <citation type="submission" date="2012-11" db="EMBL/GenBank/DDBJ databases">
        <authorList>
            <person name="Kuo A."/>
            <person name="Curtis B.A."/>
            <person name="Tanifuji G."/>
            <person name="Burki F."/>
            <person name="Gruber A."/>
            <person name="Irimia M."/>
            <person name="Maruyama S."/>
            <person name="Arias M.C."/>
            <person name="Ball S.G."/>
            <person name="Gile G.H."/>
            <person name="Hirakawa Y."/>
            <person name="Hopkins J.F."/>
            <person name="Rensing S.A."/>
            <person name="Schmutz J."/>
            <person name="Symeonidi A."/>
            <person name="Elias M."/>
            <person name="Eveleigh R.J."/>
            <person name="Herman E.K."/>
            <person name="Klute M.J."/>
            <person name="Nakayama T."/>
            <person name="Obornik M."/>
            <person name="Reyes-Prieto A."/>
            <person name="Armbrust E.V."/>
            <person name="Aves S.J."/>
            <person name="Beiko R.G."/>
            <person name="Coutinho P."/>
            <person name="Dacks J.B."/>
            <person name="Durnford D.G."/>
            <person name="Fast N.M."/>
            <person name="Green B.R."/>
            <person name="Grisdale C."/>
            <person name="Hempe F."/>
            <person name="Henrissat B."/>
            <person name="Hoppner M.P."/>
            <person name="Ishida K.-I."/>
            <person name="Kim E."/>
            <person name="Koreny L."/>
            <person name="Kroth P.G."/>
            <person name="Liu Y."/>
            <person name="Malik S.-B."/>
            <person name="Maier U.G."/>
            <person name="McRose D."/>
            <person name="Mock T."/>
            <person name="Neilson J.A."/>
            <person name="Onodera N.T."/>
            <person name="Poole A.M."/>
            <person name="Pritham E.J."/>
            <person name="Richards T.A."/>
            <person name="Rocap G."/>
            <person name="Roy S.W."/>
            <person name="Sarai C."/>
            <person name="Schaack S."/>
            <person name="Shirato S."/>
            <person name="Slamovits C.H."/>
            <person name="Spencer D.F."/>
            <person name="Suzuki S."/>
            <person name="Worden A.Z."/>
            <person name="Zauner S."/>
            <person name="Barry K."/>
            <person name="Bell C."/>
            <person name="Bharti A.K."/>
            <person name="Crow J.A."/>
            <person name="Grimwood J."/>
            <person name="Kramer R."/>
            <person name="Lindquist E."/>
            <person name="Lucas S."/>
            <person name="Salamov A."/>
            <person name="McFadden G.I."/>
            <person name="Lane C.E."/>
            <person name="Keeling P.J."/>
            <person name="Gray M.W."/>
            <person name="Grigoriev I.V."/>
            <person name="Archibald J.M."/>
        </authorList>
    </citation>
    <scope>NUCLEOTIDE SEQUENCE</scope>
    <source>
        <strain evidence="4">CCMP2712</strain>
    </source>
</reference>
<evidence type="ECO:0000313" key="2">
    <source>
        <dbReference type="EMBL" id="EKX36835.1"/>
    </source>
</evidence>
<evidence type="ECO:0000313" key="4">
    <source>
        <dbReference type="Proteomes" id="UP000011087"/>
    </source>
</evidence>
<dbReference type="EnsemblProtists" id="EKX36835">
    <property type="protein sequence ID" value="EKX36835"/>
    <property type="gene ID" value="GUITHDRAFT_117001"/>
</dbReference>
<dbReference type="HOGENOM" id="CLU_832734_0_0_1"/>
<dbReference type="KEGG" id="gtt:GUITHDRAFT_117001"/>
<feature type="compositionally biased region" description="Polar residues" evidence="1">
    <location>
        <begin position="40"/>
        <end position="57"/>
    </location>
</feature>
<evidence type="ECO:0000256" key="1">
    <source>
        <dbReference type="SAM" id="MobiDB-lite"/>
    </source>
</evidence>
<keyword evidence="4" id="KW-1185">Reference proteome</keyword>
<dbReference type="AlphaFoldDB" id="L1IM19"/>
<dbReference type="Proteomes" id="UP000011087">
    <property type="component" value="Unassembled WGS sequence"/>
</dbReference>
<name>L1IM19_GUITC</name>
<reference evidence="3" key="3">
    <citation type="submission" date="2015-06" db="UniProtKB">
        <authorList>
            <consortium name="EnsemblProtists"/>
        </authorList>
    </citation>
    <scope>IDENTIFICATION</scope>
</reference>
<evidence type="ECO:0008006" key="5">
    <source>
        <dbReference type="Google" id="ProtNLM"/>
    </source>
</evidence>
<organism evidence="2">
    <name type="scientific">Guillardia theta (strain CCMP2712)</name>
    <name type="common">Cryptophyte</name>
    <dbReference type="NCBI Taxonomy" id="905079"/>
    <lineage>
        <taxon>Eukaryota</taxon>
        <taxon>Cryptophyceae</taxon>
        <taxon>Pyrenomonadales</taxon>
        <taxon>Geminigeraceae</taxon>
        <taxon>Guillardia</taxon>
    </lineage>
</organism>
<accession>L1IM19</accession>
<evidence type="ECO:0000313" key="3">
    <source>
        <dbReference type="EnsemblProtists" id="EKX36835"/>
    </source>
</evidence>
<dbReference type="RefSeq" id="XP_005823815.1">
    <property type="nucleotide sequence ID" value="XM_005823758.1"/>
</dbReference>
<sequence>MDANANSKRRKNLSLKKGCEGWEAGTSEASGSSYAEMISQRKSMSPRSSGNSPTTGSAKKRRSRAPSADTDLQKALELSRQEFERQQASQSEDKEAEDAGRTAAPNAACNKQVAAAGIDQPNHVADETGDTIPDSEEDESPVESDVHVANDALLKEPPAVRTSEHDVSNPKVAKRPRAKESIDESSEEDATEEEEEEEEEEASEDDYEMSSDEDLKSKKAQPKAKQQITRNVPKRNDAASRPRPGRPSSPVDTYSPQSVVQQSKPKAALCPPATSQYSGAVVASLPPKAGMMRNNMSSAVAGGGVRLLTNNAGVRRPGLSRSSKVLPLHARPHV</sequence>
<gene>
    <name evidence="2" type="ORF">GUITHDRAFT_117001</name>
</gene>
<reference evidence="2 4" key="1">
    <citation type="journal article" date="2012" name="Nature">
        <title>Algal genomes reveal evolutionary mosaicism and the fate of nucleomorphs.</title>
        <authorList>
            <consortium name="DOE Joint Genome Institute"/>
            <person name="Curtis B.A."/>
            <person name="Tanifuji G."/>
            <person name="Burki F."/>
            <person name="Gruber A."/>
            <person name="Irimia M."/>
            <person name="Maruyama S."/>
            <person name="Arias M.C."/>
            <person name="Ball S.G."/>
            <person name="Gile G.H."/>
            <person name="Hirakawa Y."/>
            <person name="Hopkins J.F."/>
            <person name="Kuo A."/>
            <person name="Rensing S.A."/>
            <person name="Schmutz J."/>
            <person name="Symeonidi A."/>
            <person name="Elias M."/>
            <person name="Eveleigh R.J."/>
            <person name="Herman E.K."/>
            <person name="Klute M.J."/>
            <person name="Nakayama T."/>
            <person name="Obornik M."/>
            <person name="Reyes-Prieto A."/>
            <person name="Armbrust E.V."/>
            <person name="Aves S.J."/>
            <person name="Beiko R.G."/>
            <person name="Coutinho P."/>
            <person name="Dacks J.B."/>
            <person name="Durnford D.G."/>
            <person name="Fast N.M."/>
            <person name="Green B.R."/>
            <person name="Grisdale C.J."/>
            <person name="Hempel F."/>
            <person name="Henrissat B."/>
            <person name="Hoppner M.P."/>
            <person name="Ishida K."/>
            <person name="Kim E."/>
            <person name="Koreny L."/>
            <person name="Kroth P.G."/>
            <person name="Liu Y."/>
            <person name="Malik S.B."/>
            <person name="Maier U.G."/>
            <person name="McRose D."/>
            <person name="Mock T."/>
            <person name="Neilson J.A."/>
            <person name="Onodera N.T."/>
            <person name="Poole A.M."/>
            <person name="Pritham E.J."/>
            <person name="Richards T.A."/>
            <person name="Rocap G."/>
            <person name="Roy S.W."/>
            <person name="Sarai C."/>
            <person name="Schaack S."/>
            <person name="Shirato S."/>
            <person name="Slamovits C.H."/>
            <person name="Spencer D.F."/>
            <person name="Suzuki S."/>
            <person name="Worden A.Z."/>
            <person name="Zauner S."/>
            <person name="Barry K."/>
            <person name="Bell C."/>
            <person name="Bharti A.K."/>
            <person name="Crow J.A."/>
            <person name="Grimwood J."/>
            <person name="Kramer R."/>
            <person name="Lindquist E."/>
            <person name="Lucas S."/>
            <person name="Salamov A."/>
            <person name="McFadden G.I."/>
            <person name="Lane C.E."/>
            <person name="Keeling P.J."/>
            <person name="Gray M.W."/>
            <person name="Grigoriev I.V."/>
            <person name="Archibald J.M."/>
        </authorList>
    </citation>
    <scope>NUCLEOTIDE SEQUENCE</scope>
    <source>
        <strain evidence="2 4">CCMP2712</strain>
    </source>
</reference>
<feature type="compositionally biased region" description="Polar residues" evidence="1">
    <location>
        <begin position="251"/>
        <end position="264"/>
    </location>
</feature>